<dbReference type="Proteomes" id="UP000053766">
    <property type="component" value="Unassembled WGS sequence"/>
</dbReference>
<reference evidence="1 2" key="1">
    <citation type="submission" date="2013-11" db="EMBL/GenBank/DDBJ databases">
        <title>Draft genome of the bovine lungworm Dictyocaulus viviparus.</title>
        <authorList>
            <person name="Mitreva M."/>
        </authorList>
    </citation>
    <scope>NUCLEOTIDE SEQUENCE [LARGE SCALE GENOMIC DNA]</scope>
    <source>
        <strain evidence="1 2">HannoverDv2000</strain>
    </source>
</reference>
<dbReference type="AlphaFoldDB" id="A0A0D8XHH2"/>
<organism evidence="1 2">
    <name type="scientific">Dictyocaulus viviparus</name>
    <name type="common">Bovine lungworm</name>
    <dbReference type="NCBI Taxonomy" id="29172"/>
    <lineage>
        <taxon>Eukaryota</taxon>
        <taxon>Metazoa</taxon>
        <taxon>Ecdysozoa</taxon>
        <taxon>Nematoda</taxon>
        <taxon>Chromadorea</taxon>
        <taxon>Rhabditida</taxon>
        <taxon>Rhabditina</taxon>
        <taxon>Rhabditomorpha</taxon>
        <taxon>Strongyloidea</taxon>
        <taxon>Metastrongylidae</taxon>
        <taxon>Dictyocaulus</taxon>
    </lineage>
</organism>
<sequence length="64" mass="7496">MSMYDVRLLLLRKVFLTGAVGCAKAILTVQFFQLHSSMIPYQVWFILPSLTYGPPRFRYLKLKK</sequence>
<evidence type="ECO:0000313" key="1">
    <source>
        <dbReference type="EMBL" id="KJH44130.1"/>
    </source>
</evidence>
<reference evidence="2" key="2">
    <citation type="journal article" date="2016" name="Sci. Rep.">
        <title>Dictyocaulus viviparus genome, variome and transcriptome elucidate lungworm biology and support future intervention.</title>
        <authorList>
            <person name="McNulty S.N."/>
            <person name="Strube C."/>
            <person name="Rosa B.A."/>
            <person name="Martin J.C."/>
            <person name="Tyagi R."/>
            <person name="Choi Y.J."/>
            <person name="Wang Q."/>
            <person name="Hallsworth Pepin K."/>
            <person name="Zhang X."/>
            <person name="Ozersky P."/>
            <person name="Wilson R.K."/>
            <person name="Sternberg P.W."/>
            <person name="Gasser R.B."/>
            <person name="Mitreva M."/>
        </authorList>
    </citation>
    <scope>NUCLEOTIDE SEQUENCE [LARGE SCALE GENOMIC DNA]</scope>
    <source>
        <strain evidence="2">HannoverDv2000</strain>
    </source>
</reference>
<protein>
    <submittedName>
        <fullName evidence="1">Uncharacterized protein</fullName>
    </submittedName>
</protein>
<keyword evidence="2" id="KW-1185">Reference proteome</keyword>
<gene>
    <name evidence="1" type="ORF">DICVIV_09847</name>
</gene>
<proteinExistence type="predicted"/>
<evidence type="ECO:0000313" key="2">
    <source>
        <dbReference type="Proteomes" id="UP000053766"/>
    </source>
</evidence>
<name>A0A0D8XHH2_DICVI</name>
<accession>A0A0D8XHH2</accession>
<dbReference type="EMBL" id="KN716497">
    <property type="protein sequence ID" value="KJH44130.1"/>
    <property type="molecule type" value="Genomic_DNA"/>
</dbReference>